<evidence type="ECO:0000256" key="5">
    <source>
        <dbReference type="ARBA" id="ARBA00022516"/>
    </source>
</evidence>
<keyword evidence="9 12" id="KW-0862">Zinc</keyword>
<proteinExistence type="inferred from homology"/>
<comment type="cofactor">
    <cofactor evidence="1 12">
        <name>Zn(2+)</name>
        <dbReference type="ChEBI" id="CHEBI:29105"/>
    </cofactor>
</comment>
<evidence type="ECO:0000256" key="2">
    <source>
        <dbReference type="ARBA" id="ARBA00002923"/>
    </source>
</evidence>
<feature type="active site" description="Proton donor" evidence="12">
    <location>
        <position position="267"/>
    </location>
</feature>
<evidence type="ECO:0000256" key="10">
    <source>
        <dbReference type="ARBA" id="ARBA00023098"/>
    </source>
</evidence>
<dbReference type="OrthoDB" id="9772788at2"/>
<evidence type="ECO:0000256" key="3">
    <source>
        <dbReference type="ARBA" id="ARBA00005002"/>
    </source>
</evidence>
<dbReference type="InterPro" id="IPR015870">
    <property type="entry name" value="UDP-acyl_N-AcGlcN_deAcase_N"/>
</dbReference>
<keyword evidence="14" id="KW-1185">Reference proteome</keyword>
<evidence type="ECO:0000313" key="14">
    <source>
        <dbReference type="Proteomes" id="UP000000719"/>
    </source>
</evidence>
<dbReference type="GO" id="GO:0016020">
    <property type="term" value="C:membrane"/>
    <property type="evidence" value="ECO:0007669"/>
    <property type="project" value="GOC"/>
</dbReference>
<comment type="similarity">
    <text evidence="12">Belongs to the LpxC family.</text>
</comment>
<dbReference type="PANTHER" id="PTHR33694:SF1">
    <property type="entry name" value="UDP-3-O-ACYL-N-ACETYLGLUCOSAMINE DEACETYLASE 1, MITOCHONDRIAL-RELATED"/>
    <property type="match status" value="1"/>
</dbReference>
<evidence type="ECO:0000256" key="1">
    <source>
        <dbReference type="ARBA" id="ARBA00001947"/>
    </source>
</evidence>
<dbReference type="Gene3D" id="3.30.1700.10">
    <property type="entry name" value="lpxc deacetylase, domain 2"/>
    <property type="match status" value="1"/>
</dbReference>
<evidence type="ECO:0000256" key="11">
    <source>
        <dbReference type="ARBA" id="ARBA00024535"/>
    </source>
</evidence>
<dbReference type="STRING" id="373903.Hore_17570"/>
<dbReference type="RefSeq" id="WP_015923476.1">
    <property type="nucleotide sequence ID" value="NC_011899.1"/>
</dbReference>
<dbReference type="EMBL" id="CP001098">
    <property type="protein sequence ID" value="ACL70506.1"/>
    <property type="molecule type" value="Genomic_DNA"/>
</dbReference>
<evidence type="ECO:0000256" key="4">
    <source>
        <dbReference type="ARBA" id="ARBA00012745"/>
    </source>
</evidence>
<comment type="pathway">
    <text evidence="3 12">Glycolipid biosynthesis; lipid IV(A) biosynthesis; lipid IV(A) from (3R)-3-hydroxytetradecanoyl-[acyl-carrier-protein] and UDP-N-acetyl-alpha-D-glucosamine: step 2/6.</text>
</comment>
<keyword evidence="5 12" id="KW-0444">Lipid biosynthesis</keyword>
<dbReference type="InterPro" id="IPR011334">
    <property type="entry name" value="UDP-acyl_GlcNac_deAcase_C"/>
</dbReference>
<dbReference type="Proteomes" id="UP000000719">
    <property type="component" value="Chromosome"/>
</dbReference>
<evidence type="ECO:0000256" key="8">
    <source>
        <dbReference type="ARBA" id="ARBA00022801"/>
    </source>
</evidence>
<dbReference type="InterPro" id="IPR020568">
    <property type="entry name" value="Ribosomal_Su5_D2-typ_SF"/>
</dbReference>
<dbReference type="GO" id="GO:0046872">
    <property type="term" value="F:metal ion binding"/>
    <property type="evidence" value="ECO:0007669"/>
    <property type="project" value="UniProtKB-KW"/>
</dbReference>
<protein>
    <recommendedName>
        <fullName evidence="4 12">UDP-3-O-acyl-N-acetylglucosamine deacetylase</fullName>
        <shortName evidence="12">UDP-3-O-acyl-GlcNAc deacetylase</shortName>
        <ecNumber evidence="4 12">3.5.1.108</ecNumber>
    </recommendedName>
    <alternativeName>
        <fullName evidence="12">UDP-3-O-[R-3-hydroxymyristoyl]-N-acetylglucosamine deacetylase</fullName>
    </alternativeName>
</protein>
<dbReference type="UniPathway" id="UPA00359">
    <property type="reaction ID" value="UER00478"/>
</dbReference>
<dbReference type="Pfam" id="PF03331">
    <property type="entry name" value="LpxC"/>
    <property type="match status" value="1"/>
</dbReference>
<reference evidence="13 14" key="1">
    <citation type="journal article" date="2009" name="PLoS ONE">
        <title>Genome analysis of the anaerobic thermohalophilic bacterium Halothermothrix orenii.</title>
        <authorList>
            <person name="Mavromatis K."/>
            <person name="Ivanova N."/>
            <person name="Anderson I."/>
            <person name="Lykidis A."/>
            <person name="Hooper S.D."/>
            <person name="Sun H."/>
            <person name="Kunin V."/>
            <person name="Lapidus A."/>
            <person name="Hugenholtz P."/>
            <person name="Patel B."/>
            <person name="Kyrpides N.C."/>
        </authorList>
    </citation>
    <scope>NUCLEOTIDE SEQUENCE [LARGE SCALE GENOMIC DNA]</scope>
    <source>
        <strain evidence="14">H 168 / OCM 544 / DSM 9562</strain>
    </source>
</reference>
<dbReference type="KEGG" id="hor:Hore_17570"/>
<comment type="catalytic activity">
    <reaction evidence="11 12">
        <text>a UDP-3-O-[(3R)-3-hydroxyacyl]-N-acetyl-alpha-D-glucosamine + H2O = a UDP-3-O-[(3R)-3-hydroxyacyl]-alpha-D-glucosamine + acetate</text>
        <dbReference type="Rhea" id="RHEA:67816"/>
        <dbReference type="ChEBI" id="CHEBI:15377"/>
        <dbReference type="ChEBI" id="CHEBI:30089"/>
        <dbReference type="ChEBI" id="CHEBI:137740"/>
        <dbReference type="ChEBI" id="CHEBI:173225"/>
        <dbReference type="EC" id="3.5.1.108"/>
    </reaction>
</comment>
<dbReference type="GO" id="GO:0103117">
    <property type="term" value="F:UDP-3-O-acyl-N-acetylglucosamine deacetylase activity"/>
    <property type="evidence" value="ECO:0007669"/>
    <property type="project" value="UniProtKB-UniRule"/>
</dbReference>
<keyword evidence="8 12" id="KW-0378">Hydrolase</keyword>
<feature type="binding site" evidence="12">
    <location>
        <position position="245"/>
    </location>
    <ligand>
        <name>Zn(2+)</name>
        <dbReference type="ChEBI" id="CHEBI:29105"/>
    </ligand>
</feature>
<dbReference type="Gene3D" id="3.30.230.20">
    <property type="entry name" value="lpxc deacetylase, domain 1"/>
    <property type="match status" value="1"/>
</dbReference>
<feature type="binding site" evidence="12">
    <location>
        <position position="86"/>
    </location>
    <ligand>
        <name>Zn(2+)</name>
        <dbReference type="ChEBI" id="CHEBI:29105"/>
    </ligand>
</feature>
<dbReference type="GO" id="GO:0009245">
    <property type="term" value="P:lipid A biosynthetic process"/>
    <property type="evidence" value="ECO:0007669"/>
    <property type="project" value="UniProtKB-UniRule"/>
</dbReference>
<dbReference type="eggNOG" id="COG0774">
    <property type="taxonomic scope" value="Bacteria"/>
</dbReference>
<keyword evidence="10 12" id="KW-0443">Lipid metabolism</keyword>
<evidence type="ECO:0000256" key="6">
    <source>
        <dbReference type="ARBA" id="ARBA00022556"/>
    </source>
</evidence>
<evidence type="ECO:0000256" key="7">
    <source>
        <dbReference type="ARBA" id="ARBA00022723"/>
    </source>
</evidence>
<accession>B8CYY7</accession>
<sequence length="288" mass="32312">MFIDGNLQQTIEKPVKASGTALHTGKEVNVRFLPAGEDTGVVFKRVDLPDNPEIKAEPWQVVSTRRCTSIGLSKDSDSPKVHTIEHLMAALWALEIDNVIVEIDAPETPVMDGSALPYLKLLKKAGIRELSSPRKIWVIDEPVWVKRGHMYMVILPYDGFKISYTLDYDHKVIGTQFFEFDKGENSFEEEIAPARTFGFEREVEALHRRGLALGGSLENAVLIGDEDTVNPLRFSNEFVRHKILDVIGDMALNGFVSGHIITVRSGHSLHVELAQEINKKLIQESERV</sequence>
<gene>
    <name evidence="12" type="primary">lpxC</name>
    <name evidence="13" type="ordered locus">Hore_17570</name>
</gene>
<dbReference type="InterPro" id="IPR004463">
    <property type="entry name" value="UDP-acyl_GlcNac_deAcase"/>
</dbReference>
<name>B8CYY7_HALOH</name>
<dbReference type="SUPFAM" id="SSF54211">
    <property type="entry name" value="Ribosomal protein S5 domain 2-like"/>
    <property type="match status" value="2"/>
</dbReference>
<keyword evidence="7 12" id="KW-0479">Metal-binding</keyword>
<evidence type="ECO:0000256" key="9">
    <source>
        <dbReference type="ARBA" id="ARBA00022833"/>
    </source>
</evidence>
<dbReference type="NCBIfam" id="TIGR00325">
    <property type="entry name" value="lpxC"/>
    <property type="match status" value="1"/>
</dbReference>
<evidence type="ECO:0000313" key="13">
    <source>
        <dbReference type="EMBL" id="ACL70506.1"/>
    </source>
</evidence>
<dbReference type="HAMAP" id="MF_00388">
    <property type="entry name" value="LpxC"/>
    <property type="match status" value="1"/>
</dbReference>
<comment type="function">
    <text evidence="2 12">Catalyzes the hydrolysis of UDP-3-O-myristoyl-N-acetylglucosamine to form UDP-3-O-myristoylglucosamine and acetate, the committed step in lipid A biosynthesis.</text>
</comment>
<evidence type="ECO:0000256" key="12">
    <source>
        <dbReference type="HAMAP-Rule" id="MF_00388"/>
    </source>
</evidence>
<organism evidence="13 14">
    <name type="scientific">Halothermothrix orenii (strain H 168 / OCM 544 / DSM 9562)</name>
    <dbReference type="NCBI Taxonomy" id="373903"/>
    <lineage>
        <taxon>Bacteria</taxon>
        <taxon>Bacillati</taxon>
        <taxon>Bacillota</taxon>
        <taxon>Clostridia</taxon>
        <taxon>Halanaerobiales</taxon>
        <taxon>Halothermotrichaceae</taxon>
        <taxon>Halothermothrix</taxon>
    </lineage>
</organism>
<dbReference type="HOGENOM" id="CLU_046528_1_0_9"/>
<dbReference type="EC" id="3.5.1.108" evidence="4 12"/>
<dbReference type="AlphaFoldDB" id="B8CYY7"/>
<feature type="binding site" evidence="12">
    <location>
        <position position="241"/>
    </location>
    <ligand>
        <name>Zn(2+)</name>
        <dbReference type="ChEBI" id="CHEBI:29105"/>
    </ligand>
</feature>
<keyword evidence="6 12" id="KW-0441">Lipid A biosynthesis</keyword>
<dbReference type="PANTHER" id="PTHR33694">
    <property type="entry name" value="UDP-3-O-ACYL-N-ACETYLGLUCOSAMINE DEACETYLASE 1, MITOCHONDRIAL-RELATED"/>
    <property type="match status" value="1"/>
</dbReference>